<name>A0ABR7TIT2_9BACT</name>
<keyword evidence="3" id="KW-1185">Reference proteome</keyword>
<accession>A0ABR7TIT2</accession>
<comment type="caution">
    <text evidence="2">The sequence shown here is derived from an EMBL/GenBank/DDBJ whole genome shotgun (WGS) entry which is preliminary data.</text>
</comment>
<reference evidence="2 3" key="1">
    <citation type="submission" date="2020-09" db="EMBL/GenBank/DDBJ databases">
        <title>Genome sequences of type strains of Chitinophaga qingshengii and Chitinophaga varians.</title>
        <authorList>
            <person name="Kittiwongwattana C."/>
        </authorList>
    </citation>
    <scope>NUCLEOTIDE SEQUENCE [LARGE SCALE GENOMIC DNA]</scope>
    <source>
        <strain evidence="2 3">JCM 30026</strain>
    </source>
</reference>
<evidence type="ECO:0000313" key="3">
    <source>
        <dbReference type="Proteomes" id="UP000659124"/>
    </source>
</evidence>
<proteinExistence type="predicted"/>
<sequence length="148" mass="17215">MRIYQLLMLIPFSWICYHTSQAQQSESKAAAAIRHIKETTRAGLDSLDREQEKIDGDAIHLKKEAIADYKKEITDIRRSEVKLRRRVREESKIADEKWESFKTSVEKDFHTIKQRVEHLREKVKKGLPDNDQQGPPSENNSAPTTLLT</sequence>
<dbReference type="RefSeq" id="WP_188086556.1">
    <property type="nucleotide sequence ID" value="NZ_JACVFC010000001.1"/>
</dbReference>
<feature type="compositionally biased region" description="Polar residues" evidence="1">
    <location>
        <begin position="130"/>
        <end position="148"/>
    </location>
</feature>
<evidence type="ECO:0000313" key="2">
    <source>
        <dbReference type="EMBL" id="MBC9929426.1"/>
    </source>
</evidence>
<feature type="region of interest" description="Disordered" evidence="1">
    <location>
        <begin position="121"/>
        <end position="148"/>
    </location>
</feature>
<gene>
    <name evidence="2" type="ORF">ICL07_03515</name>
</gene>
<evidence type="ECO:0000256" key="1">
    <source>
        <dbReference type="SAM" id="MobiDB-lite"/>
    </source>
</evidence>
<dbReference type="Proteomes" id="UP000659124">
    <property type="component" value="Unassembled WGS sequence"/>
</dbReference>
<protein>
    <submittedName>
        <fullName evidence="2">Uncharacterized protein</fullName>
    </submittedName>
</protein>
<organism evidence="2 3">
    <name type="scientific">Chitinophaga qingshengii</name>
    <dbReference type="NCBI Taxonomy" id="1569794"/>
    <lineage>
        <taxon>Bacteria</taxon>
        <taxon>Pseudomonadati</taxon>
        <taxon>Bacteroidota</taxon>
        <taxon>Chitinophagia</taxon>
        <taxon>Chitinophagales</taxon>
        <taxon>Chitinophagaceae</taxon>
        <taxon>Chitinophaga</taxon>
    </lineage>
</organism>
<dbReference type="EMBL" id="JACVFC010000001">
    <property type="protein sequence ID" value="MBC9929426.1"/>
    <property type="molecule type" value="Genomic_DNA"/>
</dbReference>